<keyword evidence="4 6" id="KW-1133">Transmembrane helix</keyword>
<evidence type="ECO:0000259" key="7">
    <source>
        <dbReference type="Pfam" id="PF06271"/>
    </source>
</evidence>
<keyword evidence="3 6" id="KW-0812">Transmembrane</keyword>
<name>A0ABU6NVQ9_9BACI</name>
<dbReference type="PANTHER" id="PTHR36115">
    <property type="entry name" value="PROLINE-RICH ANTIGEN HOMOLOG-RELATED"/>
    <property type="match status" value="1"/>
</dbReference>
<feature type="transmembrane region" description="Helical" evidence="6">
    <location>
        <begin position="37"/>
        <end position="59"/>
    </location>
</feature>
<evidence type="ECO:0000313" key="9">
    <source>
        <dbReference type="Proteomes" id="UP001342826"/>
    </source>
</evidence>
<feature type="domain" description="RDD" evidence="7">
    <location>
        <begin position="30"/>
        <end position="156"/>
    </location>
</feature>
<keyword evidence="5 6" id="KW-0472">Membrane</keyword>
<keyword evidence="2" id="KW-1003">Cell membrane</keyword>
<accession>A0ABU6NVQ9</accession>
<dbReference type="InterPro" id="IPR051791">
    <property type="entry name" value="Pra-immunoreactive"/>
</dbReference>
<keyword evidence="9" id="KW-1185">Reference proteome</keyword>
<comment type="caution">
    <text evidence="8">The sequence shown here is derived from an EMBL/GenBank/DDBJ whole genome shotgun (WGS) entry which is preliminary data.</text>
</comment>
<sequence length="177" mass="20334">MDTTVDSNNSSFEQSLEKQTAPIEKIDAHYAGFWIRFWAYLIDLIVITSINRIIIYPILTLIGADTSNPSMFSPVTILSSIIFFLYFVLMTKYLQQTLGKMVFGLKVMTLDNEPLTWGTVIFREFIGRYISKTFGGFLYIVTAFTPKKQGLHDIFADTTVIHEKLYTMTNNENKRAE</sequence>
<evidence type="ECO:0000256" key="4">
    <source>
        <dbReference type="ARBA" id="ARBA00022989"/>
    </source>
</evidence>
<evidence type="ECO:0000256" key="5">
    <source>
        <dbReference type="ARBA" id="ARBA00023136"/>
    </source>
</evidence>
<evidence type="ECO:0000256" key="1">
    <source>
        <dbReference type="ARBA" id="ARBA00004651"/>
    </source>
</evidence>
<reference evidence="8 9" key="1">
    <citation type="submission" date="2023-03" db="EMBL/GenBank/DDBJ databases">
        <title>Bacillus Genome Sequencing.</title>
        <authorList>
            <person name="Dunlap C."/>
        </authorList>
    </citation>
    <scope>NUCLEOTIDE SEQUENCE [LARGE SCALE GENOMIC DNA]</scope>
    <source>
        <strain evidence="8 9">NRS-1717</strain>
    </source>
</reference>
<feature type="transmembrane region" description="Helical" evidence="6">
    <location>
        <begin position="71"/>
        <end position="91"/>
    </location>
</feature>
<evidence type="ECO:0000313" key="8">
    <source>
        <dbReference type="EMBL" id="MED4401211.1"/>
    </source>
</evidence>
<organism evidence="8 9">
    <name type="scientific">Metabacillus fastidiosus</name>
    <dbReference type="NCBI Taxonomy" id="1458"/>
    <lineage>
        <taxon>Bacteria</taxon>
        <taxon>Bacillati</taxon>
        <taxon>Bacillota</taxon>
        <taxon>Bacilli</taxon>
        <taxon>Bacillales</taxon>
        <taxon>Bacillaceae</taxon>
        <taxon>Metabacillus</taxon>
    </lineage>
</organism>
<gene>
    <name evidence="8" type="ORF">P9271_07665</name>
</gene>
<evidence type="ECO:0000256" key="6">
    <source>
        <dbReference type="SAM" id="Phobius"/>
    </source>
</evidence>
<dbReference type="InterPro" id="IPR010432">
    <property type="entry name" value="RDD"/>
</dbReference>
<comment type="subcellular location">
    <subcellularLocation>
        <location evidence="1">Cell membrane</location>
        <topology evidence="1">Multi-pass membrane protein</topology>
    </subcellularLocation>
</comment>
<protein>
    <submittedName>
        <fullName evidence="8">RDD family protein</fullName>
    </submittedName>
</protein>
<dbReference type="EMBL" id="JARTFS010000005">
    <property type="protein sequence ID" value="MED4401211.1"/>
    <property type="molecule type" value="Genomic_DNA"/>
</dbReference>
<evidence type="ECO:0000256" key="3">
    <source>
        <dbReference type="ARBA" id="ARBA00022692"/>
    </source>
</evidence>
<evidence type="ECO:0000256" key="2">
    <source>
        <dbReference type="ARBA" id="ARBA00022475"/>
    </source>
</evidence>
<proteinExistence type="predicted"/>
<dbReference type="RefSeq" id="WP_328015074.1">
    <property type="nucleotide sequence ID" value="NZ_JARTFS010000005.1"/>
</dbReference>
<dbReference type="PANTHER" id="PTHR36115:SF9">
    <property type="entry name" value="LMO1584 PROTEIN"/>
    <property type="match status" value="1"/>
</dbReference>
<dbReference type="Proteomes" id="UP001342826">
    <property type="component" value="Unassembled WGS sequence"/>
</dbReference>
<dbReference type="Pfam" id="PF06271">
    <property type="entry name" value="RDD"/>
    <property type="match status" value="1"/>
</dbReference>